<dbReference type="GO" id="GO:0030791">
    <property type="term" value="F:arsenite methyltransferase activity"/>
    <property type="evidence" value="ECO:0007669"/>
    <property type="project" value="UniProtKB-EC"/>
</dbReference>
<keyword evidence="2" id="KW-0949">S-adenosyl-L-methionine</keyword>
<comment type="caution">
    <text evidence="10">The sequence shown here is derived from an EMBL/GenBank/DDBJ whole genome shotgun (WGS) entry which is preliminary data.</text>
</comment>
<keyword evidence="10" id="KW-0489">Methyltransferase</keyword>
<evidence type="ECO:0000256" key="1">
    <source>
        <dbReference type="ARBA" id="ARBA00022679"/>
    </source>
</evidence>
<protein>
    <recommendedName>
        <fullName evidence="5">Arsenite methyltransferase</fullName>
        <ecNumber evidence="4">2.1.1.137</ecNumber>
    </recommendedName>
</protein>
<dbReference type="CDD" id="cd02440">
    <property type="entry name" value="AdoMet_MTases"/>
    <property type="match status" value="1"/>
</dbReference>
<sequence>MNKKPTQYKLRSYNSEEKTLEESVMASLDCSDAAILPWLPFILQDFWEMGSDSDTIIHLIKKHLKSNPAKSKVLDLGCGKGAISVKTAKKLGCSCLGIDAISEFIDFARLKANEYRVSHLCIFETGDIRKMINRPARYDIIISGAIGPVLGNYYETLTKLKLCLNETGIIIIDDGYIGNKSRFTHPQMLKKSELLKQVDTTGMVLADEVTTDAKGKKNESYDAKYNNLEERCLVLISMHPDKAGMFLNFLKKQRAEYNLLKSEITCSTMVFQRKTTTSTKAVFI</sequence>
<reference evidence="10" key="1">
    <citation type="journal article" date="2020" name="mSystems">
        <title>Genome- and Community-Level Interaction Insights into Carbon Utilization and Element Cycling Functions of Hydrothermarchaeota in Hydrothermal Sediment.</title>
        <authorList>
            <person name="Zhou Z."/>
            <person name="Liu Y."/>
            <person name="Xu W."/>
            <person name="Pan J."/>
            <person name="Luo Z.H."/>
            <person name="Li M."/>
        </authorList>
    </citation>
    <scope>NUCLEOTIDE SEQUENCE [LARGE SCALE GENOMIC DNA]</scope>
    <source>
        <strain evidence="10">SpSt-1217</strain>
    </source>
</reference>
<dbReference type="EC" id="2.1.1.137" evidence="4"/>
<evidence type="ECO:0000256" key="3">
    <source>
        <dbReference type="ARBA" id="ARBA00034487"/>
    </source>
</evidence>
<feature type="domain" description="Methyltransferase" evidence="9">
    <location>
        <begin position="70"/>
        <end position="196"/>
    </location>
</feature>
<evidence type="ECO:0000259" key="9">
    <source>
        <dbReference type="Pfam" id="PF13847"/>
    </source>
</evidence>
<proteinExistence type="inferred from homology"/>
<comment type="catalytic activity">
    <reaction evidence="7">
        <text>arsenic triglutathione + 2 [thioredoxin]-dithiol + 2 S-adenosyl-L-methionine + H2O = dimethylarsinous acid + 2 [thioredoxin]-disulfide + 3 glutathione + 2 S-adenosyl-L-homocysteine + 2 H(+)</text>
        <dbReference type="Rhea" id="RHEA:69464"/>
        <dbReference type="Rhea" id="RHEA-COMP:10698"/>
        <dbReference type="Rhea" id="RHEA-COMP:10700"/>
        <dbReference type="ChEBI" id="CHEBI:15377"/>
        <dbReference type="ChEBI" id="CHEBI:15378"/>
        <dbReference type="ChEBI" id="CHEBI:23808"/>
        <dbReference type="ChEBI" id="CHEBI:29950"/>
        <dbReference type="ChEBI" id="CHEBI:50058"/>
        <dbReference type="ChEBI" id="CHEBI:57856"/>
        <dbReference type="ChEBI" id="CHEBI:57925"/>
        <dbReference type="ChEBI" id="CHEBI:59789"/>
        <dbReference type="ChEBI" id="CHEBI:183640"/>
        <dbReference type="EC" id="2.1.1.137"/>
    </reaction>
</comment>
<dbReference type="Pfam" id="PF13847">
    <property type="entry name" value="Methyltransf_31"/>
    <property type="match status" value="1"/>
</dbReference>
<evidence type="ECO:0000256" key="6">
    <source>
        <dbReference type="ARBA" id="ARBA00047941"/>
    </source>
</evidence>
<name>A0A831LY46_9BACT</name>
<dbReference type="InterPro" id="IPR026669">
    <property type="entry name" value="Arsenite_MeTrfase-like"/>
</dbReference>
<comment type="similarity">
    <text evidence="3">Belongs to the methyltransferase superfamily. Arsenite methyltransferase family.</text>
</comment>
<evidence type="ECO:0000256" key="8">
    <source>
        <dbReference type="ARBA" id="ARBA00048428"/>
    </source>
</evidence>
<dbReference type="PANTHER" id="PTHR43675:SF8">
    <property type="entry name" value="ARSENITE METHYLTRANSFERASE"/>
    <property type="match status" value="1"/>
</dbReference>
<evidence type="ECO:0000256" key="7">
    <source>
        <dbReference type="ARBA" id="ARBA00047943"/>
    </source>
</evidence>
<gene>
    <name evidence="10" type="ORF">ENN90_13475</name>
</gene>
<dbReference type="Gene3D" id="3.40.50.150">
    <property type="entry name" value="Vaccinia Virus protein VP39"/>
    <property type="match status" value="1"/>
</dbReference>
<evidence type="ECO:0000256" key="2">
    <source>
        <dbReference type="ARBA" id="ARBA00022691"/>
    </source>
</evidence>
<comment type="catalytic activity">
    <reaction evidence="6">
        <text>arsenic triglutathione + [thioredoxin]-dithiol + S-adenosyl-L-methionine + 2 H2O = methylarsonous acid + [thioredoxin]-disulfide + 3 glutathione + S-adenosyl-L-homocysteine + H(+)</text>
        <dbReference type="Rhea" id="RHEA:69460"/>
        <dbReference type="Rhea" id="RHEA-COMP:10698"/>
        <dbReference type="Rhea" id="RHEA-COMP:10700"/>
        <dbReference type="ChEBI" id="CHEBI:15377"/>
        <dbReference type="ChEBI" id="CHEBI:15378"/>
        <dbReference type="ChEBI" id="CHEBI:17826"/>
        <dbReference type="ChEBI" id="CHEBI:29950"/>
        <dbReference type="ChEBI" id="CHEBI:50058"/>
        <dbReference type="ChEBI" id="CHEBI:57856"/>
        <dbReference type="ChEBI" id="CHEBI:57925"/>
        <dbReference type="ChEBI" id="CHEBI:59789"/>
        <dbReference type="ChEBI" id="CHEBI:183640"/>
        <dbReference type="EC" id="2.1.1.137"/>
    </reaction>
</comment>
<dbReference type="SUPFAM" id="SSF53335">
    <property type="entry name" value="S-adenosyl-L-methionine-dependent methyltransferases"/>
    <property type="match status" value="1"/>
</dbReference>
<accession>A0A831LY46</accession>
<evidence type="ECO:0000313" key="10">
    <source>
        <dbReference type="EMBL" id="HDR52606.1"/>
    </source>
</evidence>
<keyword evidence="1" id="KW-0808">Transferase</keyword>
<dbReference type="AlphaFoldDB" id="A0A831LY46"/>
<dbReference type="Proteomes" id="UP000886047">
    <property type="component" value="Unassembled WGS sequence"/>
</dbReference>
<evidence type="ECO:0000256" key="4">
    <source>
        <dbReference type="ARBA" id="ARBA00034521"/>
    </source>
</evidence>
<organism evidence="10">
    <name type="scientific">Mariniphaga anaerophila</name>
    <dbReference type="NCBI Taxonomy" id="1484053"/>
    <lineage>
        <taxon>Bacteria</taxon>
        <taxon>Pseudomonadati</taxon>
        <taxon>Bacteroidota</taxon>
        <taxon>Bacteroidia</taxon>
        <taxon>Marinilabiliales</taxon>
        <taxon>Prolixibacteraceae</taxon>
        <taxon>Mariniphaga</taxon>
    </lineage>
</organism>
<dbReference type="InterPro" id="IPR025714">
    <property type="entry name" value="Methyltranfer_dom"/>
</dbReference>
<dbReference type="PANTHER" id="PTHR43675">
    <property type="entry name" value="ARSENITE METHYLTRANSFERASE"/>
    <property type="match status" value="1"/>
</dbReference>
<dbReference type="GO" id="GO:0032259">
    <property type="term" value="P:methylation"/>
    <property type="evidence" value="ECO:0007669"/>
    <property type="project" value="UniProtKB-KW"/>
</dbReference>
<comment type="catalytic activity">
    <reaction evidence="8">
        <text>arsenic triglutathione + 3 [thioredoxin]-dithiol + 3 S-adenosyl-L-methionine = trimethylarsine + 3 [thioredoxin]-disulfide + 3 glutathione + 3 S-adenosyl-L-homocysteine + 3 H(+)</text>
        <dbReference type="Rhea" id="RHEA:69432"/>
        <dbReference type="Rhea" id="RHEA-COMP:10698"/>
        <dbReference type="Rhea" id="RHEA-COMP:10700"/>
        <dbReference type="ChEBI" id="CHEBI:15378"/>
        <dbReference type="ChEBI" id="CHEBI:27130"/>
        <dbReference type="ChEBI" id="CHEBI:29950"/>
        <dbReference type="ChEBI" id="CHEBI:50058"/>
        <dbReference type="ChEBI" id="CHEBI:57856"/>
        <dbReference type="ChEBI" id="CHEBI:57925"/>
        <dbReference type="ChEBI" id="CHEBI:59789"/>
        <dbReference type="ChEBI" id="CHEBI:183640"/>
        <dbReference type="EC" id="2.1.1.137"/>
    </reaction>
</comment>
<dbReference type="EMBL" id="DSDK01000754">
    <property type="protein sequence ID" value="HDR52606.1"/>
    <property type="molecule type" value="Genomic_DNA"/>
</dbReference>
<dbReference type="InterPro" id="IPR029063">
    <property type="entry name" value="SAM-dependent_MTases_sf"/>
</dbReference>
<evidence type="ECO:0000256" key="5">
    <source>
        <dbReference type="ARBA" id="ARBA00034545"/>
    </source>
</evidence>